<keyword evidence="1" id="KW-0812">Transmembrane</keyword>
<evidence type="ECO:0000313" key="3">
    <source>
        <dbReference type="Proteomes" id="UP000186817"/>
    </source>
</evidence>
<sequence>MLSNRRHGACCCVVVVVAVIVVVLLVLIAVVIAVVVIVAAAGGSKRTASPVELPPNVTASPPIQVPLAPHLSAEKRDDVLDLRFRRKVEIREPIESL</sequence>
<evidence type="ECO:0000256" key="1">
    <source>
        <dbReference type="SAM" id="Phobius"/>
    </source>
</evidence>
<keyword evidence="1" id="KW-1133">Transmembrane helix</keyword>
<reference evidence="2 3" key="1">
    <citation type="submission" date="2016-02" db="EMBL/GenBank/DDBJ databases">
        <title>Genome analysis of coral dinoflagellate symbionts highlights evolutionary adaptations to a symbiotic lifestyle.</title>
        <authorList>
            <person name="Aranda M."/>
            <person name="Li Y."/>
            <person name="Liew Y.J."/>
            <person name="Baumgarten S."/>
            <person name="Simakov O."/>
            <person name="Wilson M."/>
            <person name="Piel J."/>
            <person name="Ashoor H."/>
            <person name="Bougouffa S."/>
            <person name="Bajic V.B."/>
            <person name="Ryu T."/>
            <person name="Ravasi T."/>
            <person name="Bayer T."/>
            <person name="Micklem G."/>
            <person name="Kim H."/>
            <person name="Bhak J."/>
            <person name="Lajeunesse T.C."/>
            <person name="Voolstra C.R."/>
        </authorList>
    </citation>
    <scope>NUCLEOTIDE SEQUENCE [LARGE SCALE GENOMIC DNA]</scope>
    <source>
        <strain evidence="2 3">CCMP2467</strain>
    </source>
</reference>
<dbReference type="EMBL" id="LSRX01005199">
    <property type="protein sequence ID" value="OLP73570.1"/>
    <property type="molecule type" value="Genomic_DNA"/>
</dbReference>
<feature type="transmembrane region" description="Helical" evidence="1">
    <location>
        <begin position="12"/>
        <end position="41"/>
    </location>
</feature>
<dbReference type="OrthoDB" id="440548at2759"/>
<name>A0A1Q9BSI7_SYMMI</name>
<organism evidence="2 3">
    <name type="scientific">Symbiodinium microadriaticum</name>
    <name type="common">Dinoflagellate</name>
    <name type="synonym">Zooxanthella microadriatica</name>
    <dbReference type="NCBI Taxonomy" id="2951"/>
    <lineage>
        <taxon>Eukaryota</taxon>
        <taxon>Sar</taxon>
        <taxon>Alveolata</taxon>
        <taxon>Dinophyceae</taxon>
        <taxon>Suessiales</taxon>
        <taxon>Symbiodiniaceae</taxon>
        <taxon>Symbiodinium</taxon>
    </lineage>
</organism>
<dbReference type="Proteomes" id="UP000186817">
    <property type="component" value="Unassembled WGS sequence"/>
</dbReference>
<keyword evidence="3" id="KW-1185">Reference proteome</keyword>
<dbReference type="AlphaFoldDB" id="A0A1Q9BSI7"/>
<gene>
    <name evidence="2" type="ORF">AK812_SmicGene47147</name>
</gene>
<proteinExistence type="predicted"/>
<accession>A0A1Q9BSI7</accession>
<evidence type="ECO:0000313" key="2">
    <source>
        <dbReference type="EMBL" id="OLP73570.1"/>
    </source>
</evidence>
<comment type="caution">
    <text evidence="2">The sequence shown here is derived from an EMBL/GenBank/DDBJ whole genome shotgun (WGS) entry which is preliminary data.</text>
</comment>
<protein>
    <submittedName>
        <fullName evidence="2">Uncharacterized protein</fullName>
    </submittedName>
</protein>
<keyword evidence="1" id="KW-0472">Membrane</keyword>